<evidence type="ECO:0000256" key="4">
    <source>
        <dbReference type="ARBA" id="ARBA00022630"/>
    </source>
</evidence>
<reference evidence="9 10" key="1">
    <citation type="submission" date="2019-04" db="EMBL/GenBank/DDBJ databases">
        <title>Taxonomy of novel Haliea sp. from mangrove soil of West Coast of India.</title>
        <authorList>
            <person name="Verma A."/>
            <person name="Kumar P."/>
            <person name="Krishnamurthi S."/>
        </authorList>
    </citation>
    <scope>NUCLEOTIDE SEQUENCE [LARGE SCALE GENOMIC DNA]</scope>
    <source>
        <strain evidence="9 10">SAOS-164</strain>
    </source>
</reference>
<dbReference type="AlphaFoldDB" id="A0A4Z0M6U4"/>
<dbReference type="NCBIfam" id="NF006739">
    <property type="entry name" value="PRK09267.1-5"/>
    <property type="match status" value="1"/>
</dbReference>
<keyword evidence="3 7" id="KW-0813">Transport</keyword>
<dbReference type="SUPFAM" id="SSF52218">
    <property type="entry name" value="Flavoproteins"/>
    <property type="match status" value="1"/>
</dbReference>
<comment type="caution">
    <text evidence="9">The sequence shown here is derived from an EMBL/GenBank/DDBJ whole genome shotgun (WGS) entry which is preliminary data.</text>
</comment>
<organism evidence="9 10">
    <name type="scientific">Mangrovimicrobium sediminis</name>
    <dbReference type="NCBI Taxonomy" id="2562682"/>
    <lineage>
        <taxon>Bacteria</taxon>
        <taxon>Pseudomonadati</taxon>
        <taxon>Pseudomonadota</taxon>
        <taxon>Gammaproteobacteria</taxon>
        <taxon>Cellvibrionales</taxon>
        <taxon>Halieaceae</taxon>
        <taxon>Mangrovimicrobium</taxon>
    </lineage>
</organism>
<dbReference type="InterPro" id="IPR008254">
    <property type="entry name" value="Flavodoxin/NO_synth"/>
</dbReference>
<dbReference type="InterPro" id="IPR029039">
    <property type="entry name" value="Flavoprotein-like_sf"/>
</dbReference>
<evidence type="ECO:0000256" key="3">
    <source>
        <dbReference type="ARBA" id="ARBA00022448"/>
    </source>
</evidence>
<name>A0A4Z0M6U4_9GAMM</name>
<evidence type="ECO:0000313" key="9">
    <source>
        <dbReference type="EMBL" id="TGD75130.1"/>
    </source>
</evidence>
<dbReference type="PROSITE" id="PS50902">
    <property type="entry name" value="FLAVODOXIN_LIKE"/>
    <property type="match status" value="1"/>
</dbReference>
<dbReference type="InterPro" id="IPR050619">
    <property type="entry name" value="Flavodoxin"/>
</dbReference>
<dbReference type="InterPro" id="IPR001226">
    <property type="entry name" value="Flavodoxin_CS"/>
</dbReference>
<evidence type="ECO:0000313" key="10">
    <source>
        <dbReference type="Proteomes" id="UP000298050"/>
    </source>
</evidence>
<dbReference type="Gene3D" id="3.40.50.360">
    <property type="match status" value="1"/>
</dbReference>
<protein>
    <recommendedName>
        <fullName evidence="7">Flavodoxin</fullName>
    </recommendedName>
</protein>
<comment type="cofactor">
    <cofactor evidence="1 7">
        <name>FMN</name>
        <dbReference type="ChEBI" id="CHEBI:58210"/>
    </cofactor>
</comment>
<evidence type="ECO:0000256" key="6">
    <source>
        <dbReference type="ARBA" id="ARBA00022982"/>
    </source>
</evidence>
<dbReference type="EMBL" id="SRLE01000004">
    <property type="protein sequence ID" value="TGD75130.1"/>
    <property type="molecule type" value="Genomic_DNA"/>
</dbReference>
<dbReference type="PROSITE" id="PS00201">
    <property type="entry name" value="FLAVODOXIN"/>
    <property type="match status" value="1"/>
</dbReference>
<dbReference type="PIRSF" id="PIRSF038996">
    <property type="entry name" value="FldA"/>
    <property type="match status" value="1"/>
</dbReference>
<proteinExistence type="inferred from homology"/>
<dbReference type="PANTHER" id="PTHR42809">
    <property type="entry name" value="FLAVODOXIN 2"/>
    <property type="match status" value="1"/>
</dbReference>
<dbReference type="PANTHER" id="PTHR42809:SF1">
    <property type="entry name" value="FLAVODOXIN 1"/>
    <property type="match status" value="1"/>
</dbReference>
<gene>
    <name evidence="9" type="ORF">E4634_03750</name>
</gene>
<evidence type="ECO:0000256" key="7">
    <source>
        <dbReference type="PIRNR" id="PIRNR038996"/>
    </source>
</evidence>
<dbReference type="OrthoDB" id="359268at2"/>
<evidence type="ECO:0000256" key="1">
    <source>
        <dbReference type="ARBA" id="ARBA00001917"/>
    </source>
</evidence>
<evidence type="ECO:0000256" key="5">
    <source>
        <dbReference type="ARBA" id="ARBA00022643"/>
    </source>
</evidence>
<dbReference type="GO" id="GO:0010181">
    <property type="term" value="F:FMN binding"/>
    <property type="evidence" value="ECO:0007669"/>
    <property type="project" value="UniProtKB-UniRule"/>
</dbReference>
<dbReference type="Proteomes" id="UP000298050">
    <property type="component" value="Unassembled WGS sequence"/>
</dbReference>
<evidence type="ECO:0000259" key="8">
    <source>
        <dbReference type="PROSITE" id="PS50902"/>
    </source>
</evidence>
<keyword evidence="5 7" id="KW-0288">FMN</keyword>
<dbReference type="InterPro" id="IPR010086">
    <property type="entry name" value="Flavodoxin_lc"/>
</dbReference>
<keyword evidence="10" id="KW-1185">Reference proteome</keyword>
<dbReference type="NCBIfam" id="TIGR01752">
    <property type="entry name" value="flav_long"/>
    <property type="match status" value="1"/>
</dbReference>
<sequence length="186" mass="20418">MAKIGIFFGTDTGKTRKVAKMIKNRFDDETMAKPVNVNRASLEEISSYEYLILGTPTLGEGLLPGLSADCESESWEEFLPQVEEVDFTGKTVAIYGLGDQVGYTDEFVDAMMEIYEFVTERGGKVVGAWPTDGYEFEHSEALLDGKFVGLALDLDNQAGLTEARLDSWLALIADDFGLPEVHAKAS</sequence>
<feature type="domain" description="Flavodoxin-like" evidence="8">
    <location>
        <begin position="4"/>
        <end position="173"/>
    </location>
</feature>
<accession>A0A4Z0M6U4</accession>
<keyword evidence="6 7" id="KW-0249">Electron transport</keyword>
<keyword evidence="4 7" id="KW-0285">Flavoprotein</keyword>
<dbReference type="GO" id="GO:0009055">
    <property type="term" value="F:electron transfer activity"/>
    <property type="evidence" value="ECO:0007669"/>
    <property type="project" value="UniProtKB-UniRule"/>
</dbReference>
<comment type="similarity">
    <text evidence="2 7">Belongs to the flavodoxin family.</text>
</comment>
<dbReference type="Pfam" id="PF00258">
    <property type="entry name" value="Flavodoxin_1"/>
    <property type="match status" value="1"/>
</dbReference>
<dbReference type="RefSeq" id="WP_135441271.1">
    <property type="nucleotide sequence ID" value="NZ_SRLE01000004.1"/>
</dbReference>
<comment type="function">
    <text evidence="7">Low-potential electron donor to a number of redox enzymes.</text>
</comment>
<evidence type="ECO:0000256" key="2">
    <source>
        <dbReference type="ARBA" id="ARBA00005267"/>
    </source>
</evidence>